<evidence type="ECO:0000259" key="2">
    <source>
        <dbReference type="Pfam" id="PF12704"/>
    </source>
</evidence>
<dbReference type="InterPro" id="IPR025857">
    <property type="entry name" value="MacB_PCD"/>
</dbReference>
<accession>A0A916JXV9</accession>
<dbReference type="GO" id="GO:0005886">
    <property type="term" value="C:plasma membrane"/>
    <property type="evidence" value="ECO:0007669"/>
    <property type="project" value="TreeGrafter"/>
</dbReference>
<feature type="transmembrane region" description="Helical" evidence="1">
    <location>
        <begin position="299"/>
        <end position="323"/>
    </location>
</feature>
<keyword evidence="1" id="KW-0812">Transmembrane</keyword>
<feature type="transmembrane region" description="Helical" evidence="1">
    <location>
        <begin position="248"/>
        <end position="269"/>
    </location>
</feature>
<proteinExistence type="predicted"/>
<dbReference type="EMBL" id="CAJVAS010000005">
    <property type="protein sequence ID" value="CAG7614252.1"/>
    <property type="molecule type" value="Genomic_DNA"/>
</dbReference>
<dbReference type="Pfam" id="PF12704">
    <property type="entry name" value="MacB_PCD"/>
    <property type="match status" value="1"/>
</dbReference>
<dbReference type="Proteomes" id="UP000693672">
    <property type="component" value="Unassembled WGS sequence"/>
</dbReference>
<protein>
    <recommendedName>
        <fullName evidence="2">MacB-like periplasmic core domain-containing protein</fullName>
    </recommendedName>
</protein>
<evidence type="ECO:0000313" key="4">
    <source>
        <dbReference type="Proteomes" id="UP000693672"/>
    </source>
</evidence>
<feature type="transmembrane region" description="Helical" evidence="1">
    <location>
        <begin position="442"/>
        <end position="459"/>
    </location>
</feature>
<evidence type="ECO:0000313" key="3">
    <source>
        <dbReference type="EMBL" id="CAG7614252.1"/>
    </source>
</evidence>
<dbReference type="GO" id="GO:0022857">
    <property type="term" value="F:transmembrane transporter activity"/>
    <property type="evidence" value="ECO:0007669"/>
    <property type="project" value="TreeGrafter"/>
</dbReference>
<dbReference type="InterPro" id="IPR050250">
    <property type="entry name" value="Macrolide_Exporter_MacB"/>
</dbReference>
<gene>
    <name evidence="3" type="ORF">PAESOLCIP111_01691</name>
</gene>
<feature type="transmembrane region" description="Helical" evidence="1">
    <location>
        <begin position="376"/>
        <end position="400"/>
    </location>
</feature>
<dbReference type="RefSeq" id="WP_218091486.1">
    <property type="nucleotide sequence ID" value="NZ_CAJVAS010000005.1"/>
</dbReference>
<feature type="transmembrane region" description="Helical" evidence="1">
    <location>
        <begin position="412"/>
        <end position="430"/>
    </location>
</feature>
<feature type="domain" description="MacB-like periplasmic core" evidence="2">
    <location>
        <begin position="46"/>
        <end position="217"/>
    </location>
</feature>
<keyword evidence="4" id="KW-1185">Reference proteome</keyword>
<dbReference type="PANTHER" id="PTHR30572:SF4">
    <property type="entry name" value="ABC TRANSPORTER PERMEASE YTRF"/>
    <property type="match status" value="1"/>
</dbReference>
<keyword evidence="1" id="KW-0472">Membrane</keyword>
<dbReference type="PANTHER" id="PTHR30572">
    <property type="entry name" value="MEMBRANE COMPONENT OF TRANSPORTER-RELATED"/>
    <property type="match status" value="1"/>
</dbReference>
<keyword evidence="1" id="KW-1133">Transmembrane helix</keyword>
<evidence type="ECO:0000256" key="1">
    <source>
        <dbReference type="SAM" id="Phobius"/>
    </source>
</evidence>
<reference evidence="3" key="1">
    <citation type="submission" date="2021-06" db="EMBL/GenBank/DDBJ databases">
        <authorList>
            <person name="Criscuolo A."/>
        </authorList>
    </citation>
    <scope>NUCLEOTIDE SEQUENCE</scope>
    <source>
        <strain evidence="3">CIP111600</strain>
    </source>
</reference>
<sequence>MPRFRLADWLVFAGVLLTLASVGLLSSVIADWEHVNGPRGMQKLTVHLDRSAVSSGTAGLELKAAEQLAAKWSPLPVAYSAEGHTGASFDGVTVNSDVFGVSNNYRDFTSFPMKAGTFFTPTSVAEHSRVAVISTQAADKLFRSAQVIGKTIELYGVPFSVVGVYDNNVSLLRHMSDDGVPDLLIPVTAMFGVNREARIDTLQLAAKPGTAAVNGEAQAAAALKAIGANPSPYRTQNDMLSHVRIIQWRSLLLFLCGAAALLLLLRLAVRQCAAVYTSLCRKLTALDWLDAIRSERRMLLLRGLAVLAVLALAAGAAGLWGLIRFRLYVPLDWIPEQIIDVSFYYEKLQRLWHQQAMQSGYVPSPQERLTSAAGQLAGYLFFAGTILGLPLLLLGVRLWTMSRVPVVLQLQRLFLHIPVTGAAAFAIARWAGMDYLIDPREYAVCCLLYIAAVFHYNNLKGSE</sequence>
<comment type="caution">
    <text evidence="3">The sequence shown here is derived from an EMBL/GenBank/DDBJ whole genome shotgun (WGS) entry which is preliminary data.</text>
</comment>
<organism evidence="3 4">
    <name type="scientific">Paenibacillus solanacearum</name>
    <dbReference type="NCBI Taxonomy" id="2048548"/>
    <lineage>
        <taxon>Bacteria</taxon>
        <taxon>Bacillati</taxon>
        <taxon>Bacillota</taxon>
        <taxon>Bacilli</taxon>
        <taxon>Bacillales</taxon>
        <taxon>Paenibacillaceae</taxon>
        <taxon>Paenibacillus</taxon>
    </lineage>
</organism>
<dbReference type="AlphaFoldDB" id="A0A916JXV9"/>
<name>A0A916JXV9_9BACL</name>